<dbReference type="InterPro" id="IPR014001">
    <property type="entry name" value="Helicase_ATP-bd"/>
</dbReference>
<keyword evidence="2" id="KW-0378">Hydrolase</keyword>
<dbReference type="EMBL" id="CP136337">
    <property type="protein sequence ID" value="WOB11227.1"/>
    <property type="molecule type" value="Genomic_DNA"/>
</dbReference>
<reference evidence="6 7" key="1">
    <citation type="submission" date="2023-10" db="EMBL/GenBank/DDBJ databases">
        <title>Bacteria for the degradation of biodegradable plastic PBAT(Polybutylene adipate terephthalate).</title>
        <authorList>
            <person name="Weon H.-Y."/>
            <person name="Yeon J."/>
        </authorList>
    </citation>
    <scope>NUCLEOTIDE SEQUENCE [LARGE SCALE GENOMIC DNA]</scope>
    <source>
        <strain evidence="6 7">SBD 7-3</strain>
        <plasmid evidence="6 7">unnamed1</plasmid>
    </source>
</reference>
<evidence type="ECO:0000313" key="6">
    <source>
        <dbReference type="EMBL" id="WOB11227.1"/>
    </source>
</evidence>
<dbReference type="PROSITE" id="PS51192">
    <property type="entry name" value="HELICASE_ATP_BIND_1"/>
    <property type="match status" value="1"/>
</dbReference>
<name>A0ABZ0D1U8_9BURK</name>
<dbReference type="PANTHER" id="PTHR11274:SF0">
    <property type="entry name" value="GENERAL TRANSCRIPTION AND DNA REPAIR FACTOR IIH HELICASE SUBUNIT XPB"/>
    <property type="match status" value="1"/>
</dbReference>
<dbReference type="InterPro" id="IPR027417">
    <property type="entry name" value="P-loop_NTPase"/>
</dbReference>
<evidence type="ECO:0000256" key="4">
    <source>
        <dbReference type="ARBA" id="ARBA00022840"/>
    </source>
</evidence>
<dbReference type="Pfam" id="PF16203">
    <property type="entry name" value="ERCC3_RAD25_C"/>
    <property type="match status" value="1"/>
</dbReference>
<accession>A0ABZ0D1U8</accession>
<keyword evidence="4" id="KW-0067">ATP-binding</keyword>
<protein>
    <recommendedName>
        <fullName evidence="5">Helicase ATP-binding domain-containing protein</fullName>
    </recommendedName>
</protein>
<feature type="domain" description="Helicase ATP-binding" evidence="5">
    <location>
        <begin position="381"/>
        <end position="533"/>
    </location>
</feature>
<evidence type="ECO:0000256" key="1">
    <source>
        <dbReference type="ARBA" id="ARBA00022741"/>
    </source>
</evidence>
<gene>
    <name evidence="6" type="ORF">RXV79_26715</name>
</gene>
<keyword evidence="7" id="KW-1185">Reference proteome</keyword>
<sequence>MSKDTVQRTSSLSQEECNAIAKEFDGKTQTIDRLWRAWVEIKPGLKRHQIAKAAVRGGYKTQAVRKPWNDPAEEEFLLQNWRLMSGDEMAAALGRSFNSVHVHYKRLKAAEDERLADSDVVRDSGDEFTIKDLEDLTGVGHRQWSDFIERKWLRARRRGRRNGATPITYVSVRSLHAFLKEHPDAFNYQLADLRAKTALDLATLPEPPLWKRVICRSDAWRDKEKWTAIGRRVPHVRVSFASVKHRYRMESCAGQGGVEFWAKTYEAPQCPRCGCQVSWYSEKGMFTNVDPGDDEVLDIQAQKLGLRWASGKVLDKHGNAVVDQDILQTVFSQGRNARGLSAFAKLIGAGLSVTGSGGVNPGRVLENILSLELRPDQEEVFRTFLDTGSMTAAQAMSFGKSTLGLMAMTRIAGRHLLLVDTSLNREQWIEKLSRLAPAVRVIRQTRPAKTSVEVRDREGKLRSTIDIFSYQTRARLEDGSWVVGCFDEVHRLPARLAHRHALAKTEFRLGMSSTAEERADGKGSLISKLTGPLVGDDWRPQLESGAVKKIPVKVILVEDLEHKHEVVGDLLRQHKSVVVMCESLEDGRELEARYGIPFVHSKTKNKLAIVRASRNVVLSRVGDAGLSMPGCEVTIDHSGLFGSRIQSIQRLGRLMHSDKAKYHCILMTHVERYERFASRVEAIRKKGFEVTESVATRAMADVRRLVTPALAQRVMPAHNPFLAALGWRVDELNLAA</sequence>
<dbReference type="SUPFAM" id="SSF52540">
    <property type="entry name" value="P-loop containing nucleoside triphosphate hydrolases"/>
    <property type="match status" value="2"/>
</dbReference>
<evidence type="ECO:0000256" key="3">
    <source>
        <dbReference type="ARBA" id="ARBA00022806"/>
    </source>
</evidence>
<evidence type="ECO:0000259" key="5">
    <source>
        <dbReference type="PROSITE" id="PS51192"/>
    </source>
</evidence>
<dbReference type="RefSeq" id="WP_316704427.1">
    <property type="nucleotide sequence ID" value="NZ_CP136337.1"/>
</dbReference>
<dbReference type="InterPro" id="IPR050615">
    <property type="entry name" value="ATP-dep_DNA_Helicase"/>
</dbReference>
<evidence type="ECO:0000313" key="7">
    <source>
        <dbReference type="Proteomes" id="UP001303946"/>
    </source>
</evidence>
<dbReference type="Proteomes" id="UP001303946">
    <property type="component" value="Plasmid unnamed1"/>
</dbReference>
<keyword evidence="6" id="KW-0614">Plasmid</keyword>
<geneLocation type="plasmid" evidence="6 7">
    <name>unnamed1</name>
</geneLocation>
<proteinExistence type="predicted"/>
<keyword evidence="3" id="KW-0347">Helicase</keyword>
<dbReference type="PANTHER" id="PTHR11274">
    <property type="entry name" value="RAD25/XP-B DNA REPAIR HELICASE"/>
    <property type="match status" value="1"/>
</dbReference>
<dbReference type="InterPro" id="IPR032438">
    <property type="entry name" value="ERCC3_RAD25_C"/>
</dbReference>
<keyword evidence="1" id="KW-0547">Nucleotide-binding</keyword>
<organism evidence="6 7">
    <name type="scientific">Piscinibacter gummiphilus</name>
    <dbReference type="NCBI Taxonomy" id="946333"/>
    <lineage>
        <taxon>Bacteria</taxon>
        <taxon>Pseudomonadati</taxon>
        <taxon>Pseudomonadota</taxon>
        <taxon>Betaproteobacteria</taxon>
        <taxon>Burkholderiales</taxon>
        <taxon>Sphaerotilaceae</taxon>
        <taxon>Piscinibacter</taxon>
    </lineage>
</organism>
<evidence type="ECO:0000256" key="2">
    <source>
        <dbReference type="ARBA" id="ARBA00022801"/>
    </source>
</evidence>
<dbReference type="Gene3D" id="3.40.50.300">
    <property type="entry name" value="P-loop containing nucleotide triphosphate hydrolases"/>
    <property type="match status" value="2"/>
</dbReference>